<dbReference type="EMBL" id="LN829119">
    <property type="protein sequence ID" value="CPR15221.1"/>
    <property type="molecule type" value="Genomic_DNA"/>
</dbReference>
<evidence type="ECO:0000313" key="3">
    <source>
        <dbReference type="Proteomes" id="UP000033187"/>
    </source>
</evidence>
<name>A0A0D6JAT2_9HYPH</name>
<sequence length="60" mass="6280">MNNHADDRIVTSGDLAMPSWVRRVVFAVVGLVIAGGLYLIAVRGDALLADLSALVTLICG</sequence>
<dbReference type="KEGG" id="fil:BN1229_v1_0257"/>
<keyword evidence="1" id="KW-0472">Membrane</keyword>
<gene>
    <name evidence="2" type="ORF">YBN1229_v1_0261</name>
</gene>
<organism evidence="2 3">
    <name type="scientific">Candidatus Filomicrobium marinum</name>
    <dbReference type="NCBI Taxonomy" id="1608628"/>
    <lineage>
        <taxon>Bacteria</taxon>
        <taxon>Pseudomonadati</taxon>
        <taxon>Pseudomonadota</taxon>
        <taxon>Alphaproteobacteria</taxon>
        <taxon>Hyphomicrobiales</taxon>
        <taxon>Hyphomicrobiaceae</taxon>
        <taxon>Filomicrobium</taxon>
    </lineage>
</organism>
<keyword evidence="1" id="KW-1133">Transmembrane helix</keyword>
<accession>A0A0D6JAT2</accession>
<feature type="transmembrane region" description="Helical" evidence="1">
    <location>
        <begin position="20"/>
        <end position="41"/>
    </location>
</feature>
<keyword evidence="1" id="KW-0812">Transmembrane</keyword>
<dbReference type="KEGG" id="fiy:BN1229_v1_0261"/>
<dbReference type="RefSeq" id="WP_046475703.1">
    <property type="nucleotide sequence ID" value="NZ_LN829118.1"/>
</dbReference>
<dbReference type="AlphaFoldDB" id="A0A0D6JAT2"/>
<evidence type="ECO:0000256" key="1">
    <source>
        <dbReference type="SAM" id="Phobius"/>
    </source>
</evidence>
<reference evidence="3" key="1">
    <citation type="submission" date="2015-02" db="EMBL/GenBank/DDBJ databases">
        <authorList>
            <person name="Chooi Y.-H."/>
        </authorList>
    </citation>
    <scope>NUCLEOTIDE SEQUENCE [LARGE SCALE GENOMIC DNA]</scope>
    <source>
        <strain evidence="3">strain Y</strain>
    </source>
</reference>
<keyword evidence="3" id="KW-1185">Reference proteome</keyword>
<protein>
    <submittedName>
        <fullName evidence="2">Uncharacterized protein</fullName>
    </submittedName>
</protein>
<evidence type="ECO:0000313" key="2">
    <source>
        <dbReference type="EMBL" id="CPR15221.1"/>
    </source>
</evidence>
<dbReference type="Proteomes" id="UP000033187">
    <property type="component" value="Chromosome 1"/>
</dbReference>
<proteinExistence type="predicted"/>